<name>A0A484C415_PERFV</name>
<dbReference type="EMBL" id="SCKG01000020">
    <property type="protein sequence ID" value="TDG98720.1"/>
    <property type="molecule type" value="Genomic_DNA"/>
</dbReference>
<proteinExistence type="predicted"/>
<gene>
    <name evidence="1" type="ORF">EPR50_G00203360</name>
</gene>
<evidence type="ECO:0000313" key="2">
    <source>
        <dbReference type="Proteomes" id="UP000295070"/>
    </source>
</evidence>
<accession>A0A484C415</accession>
<organism evidence="1 2">
    <name type="scientific">Perca flavescens</name>
    <name type="common">American yellow perch</name>
    <name type="synonym">Morone flavescens</name>
    <dbReference type="NCBI Taxonomy" id="8167"/>
    <lineage>
        <taxon>Eukaryota</taxon>
        <taxon>Metazoa</taxon>
        <taxon>Chordata</taxon>
        <taxon>Craniata</taxon>
        <taxon>Vertebrata</taxon>
        <taxon>Euteleostomi</taxon>
        <taxon>Actinopterygii</taxon>
        <taxon>Neopterygii</taxon>
        <taxon>Teleostei</taxon>
        <taxon>Neoteleostei</taxon>
        <taxon>Acanthomorphata</taxon>
        <taxon>Eupercaria</taxon>
        <taxon>Perciformes</taxon>
        <taxon>Percoidei</taxon>
        <taxon>Percidae</taxon>
        <taxon>Percinae</taxon>
        <taxon>Perca</taxon>
    </lineage>
</organism>
<reference evidence="1 2" key="1">
    <citation type="submission" date="2019-01" db="EMBL/GenBank/DDBJ databases">
        <title>A chromosome-scale genome assembly of the yellow perch, Perca flavescens.</title>
        <authorList>
            <person name="Feron R."/>
            <person name="Morvezen R."/>
            <person name="Bestin A."/>
            <person name="Haffray P."/>
            <person name="Klopp C."/>
            <person name="Zahm M."/>
            <person name="Cabau C."/>
            <person name="Roques C."/>
            <person name="Donnadieu C."/>
            <person name="Bouchez O."/>
            <person name="Christie M."/>
            <person name="Larson W."/>
            <person name="Guiguen Y."/>
        </authorList>
    </citation>
    <scope>NUCLEOTIDE SEQUENCE [LARGE SCALE GENOMIC DNA]</scope>
    <source>
        <strain evidence="1">YP-PL-M2</strain>
        <tissue evidence="1">Blood</tissue>
    </source>
</reference>
<protein>
    <submittedName>
        <fullName evidence="1">Uncharacterized protein</fullName>
    </submittedName>
</protein>
<keyword evidence="2" id="KW-1185">Reference proteome</keyword>
<sequence length="147" mass="16531">MLMIKWCNDVDCVLKNKTKQYAILLQRIYSSDNPLNRHVNIIQSMKTLILKAALWHLTGMLHAGMRHQHCRHTDCSSQPVRAKTLGGFSTAPGLPAHVWGQPGSLTHKPETLPTSSQPNSYQSCCLTQDFASTSTLKIKRCWCFPVL</sequence>
<dbReference type="Proteomes" id="UP000295070">
    <property type="component" value="Chromosome 20"/>
</dbReference>
<dbReference type="AlphaFoldDB" id="A0A484C415"/>
<evidence type="ECO:0000313" key="1">
    <source>
        <dbReference type="EMBL" id="TDG98720.1"/>
    </source>
</evidence>
<comment type="caution">
    <text evidence="1">The sequence shown here is derived from an EMBL/GenBank/DDBJ whole genome shotgun (WGS) entry which is preliminary data.</text>
</comment>